<dbReference type="Pfam" id="PF11738">
    <property type="entry name" value="DUF3298"/>
    <property type="match status" value="1"/>
</dbReference>
<evidence type="ECO:0000256" key="1">
    <source>
        <dbReference type="SAM" id="SignalP"/>
    </source>
</evidence>
<accession>F2JR32</accession>
<evidence type="ECO:0008006" key="6">
    <source>
        <dbReference type="Google" id="ProtNLM"/>
    </source>
</evidence>
<feature type="chain" id="PRO_5003280508" description="DUF3298 domain-containing protein" evidence="1">
    <location>
        <begin position="27"/>
        <end position="256"/>
    </location>
</feature>
<feature type="domain" description="Deacetylase PdaC" evidence="3">
    <location>
        <begin position="58"/>
        <end position="151"/>
    </location>
</feature>
<keyword evidence="5" id="KW-1185">Reference proteome</keyword>
<feature type="signal peptide" evidence="1">
    <location>
        <begin position="1"/>
        <end position="26"/>
    </location>
</feature>
<dbReference type="STRING" id="642492.Clole_2176"/>
<dbReference type="InterPro" id="IPR025303">
    <property type="entry name" value="PdaC"/>
</dbReference>
<dbReference type="eggNOG" id="COG5513">
    <property type="taxonomic scope" value="Bacteria"/>
</dbReference>
<evidence type="ECO:0000313" key="4">
    <source>
        <dbReference type="EMBL" id="ADZ83890.1"/>
    </source>
</evidence>
<protein>
    <recommendedName>
        <fullName evidence="6">DUF3298 domain-containing protein</fullName>
    </recommendedName>
</protein>
<dbReference type="Gene3D" id="3.90.640.20">
    <property type="entry name" value="Heat-shock cognate protein, ATPase"/>
    <property type="match status" value="1"/>
</dbReference>
<name>F2JR32_CELLD</name>
<feature type="domain" description="DUF3298" evidence="2">
    <location>
        <begin position="170"/>
        <end position="246"/>
    </location>
</feature>
<gene>
    <name evidence="4" type="ordered locus">Clole_2176</name>
</gene>
<proteinExistence type="predicted"/>
<dbReference type="EMBL" id="CP002582">
    <property type="protein sequence ID" value="ADZ83890.1"/>
    <property type="molecule type" value="Genomic_DNA"/>
</dbReference>
<sequence length="256" mass="29243">MNKKRMIQAMCALGLIYCMLFTTLYAKTQPAKEKPGAAIFVMATQNSVTACPKSYHYQSEVISLDMKIPQLQGLTDRTFQRQFNQNLLKEAKARKKNAISEALQYNKEMIRDGLKPLKFEYLESYTAIPSPYPYYTLEFFKYQYSGGAHGLGELRYITIDLIKNKIISLKDLFKPTVDYKALINAGINEQISRRIQQGEVFFVGDGGFVGIKDEQNFYINQDGLIVIVFNVYEIAPYAAGVIEIPLDMTKLLPYMK</sequence>
<evidence type="ECO:0000259" key="2">
    <source>
        <dbReference type="Pfam" id="PF11738"/>
    </source>
</evidence>
<dbReference type="Gene3D" id="3.30.565.40">
    <property type="entry name" value="Fervidobacterium nodosum Rt17-B1 like"/>
    <property type="match status" value="1"/>
</dbReference>
<evidence type="ECO:0000259" key="3">
    <source>
        <dbReference type="Pfam" id="PF13739"/>
    </source>
</evidence>
<dbReference type="RefSeq" id="WP_013657184.1">
    <property type="nucleotide sequence ID" value="NC_015275.1"/>
</dbReference>
<dbReference type="KEGG" id="cle:Clole_2176"/>
<dbReference type="Pfam" id="PF13739">
    <property type="entry name" value="PdaC"/>
    <property type="match status" value="1"/>
</dbReference>
<keyword evidence="1" id="KW-0732">Signal</keyword>
<dbReference type="Proteomes" id="UP000008467">
    <property type="component" value="Chromosome"/>
</dbReference>
<dbReference type="HOGENOM" id="CLU_085048_1_0_9"/>
<evidence type="ECO:0000313" key="5">
    <source>
        <dbReference type="Proteomes" id="UP000008467"/>
    </source>
</evidence>
<reference evidence="4 5" key="1">
    <citation type="journal article" date="2011" name="J. Bacteriol.">
        <title>Complete genome sequence of the cellulose-degrading bacterium Cellulosilyticum lentocellum.</title>
        <authorList>
            <consortium name="US DOE Joint Genome Institute"/>
            <person name="Miller D.A."/>
            <person name="Suen G."/>
            <person name="Bruce D."/>
            <person name="Copeland A."/>
            <person name="Cheng J.F."/>
            <person name="Detter C."/>
            <person name="Goodwin L.A."/>
            <person name="Han C.S."/>
            <person name="Hauser L.J."/>
            <person name="Land M.L."/>
            <person name="Lapidus A."/>
            <person name="Lucas S."/>
            <person name="Meincke L."/>
            <person name="Pitluck S."/>
            <person name="Tapia R."/>
            <person name="Teshima H."/>
            <person name="Woyke T."/>
            <person name="Fox B.G."/>
            <person name="Angert E.R."/>
            <person name="Currie C.R."/>
        </authorList>
    </citation>
    <scope>NUCLEOTIDE SEQUENCE [LARGE SCALE GENOMIC DNA]</scope>
    <source>
        <strain evidence="5">ATCC 49066 / DSM 5427 / NCIMB 11756 / RHM5</strain>
    </source>
</reference>
<dbReference type="AlphaFoldDB" id="F2JR32"/>
<organism evidence="4 5">
    <name type="scientific">Cellulosilyticum lentocellum (strain ATCC 49066 / DSM 5427 / NCIMB 11756 / RHM5)</name>
    <name type="common">Clostridium lentocellum</name>
    <dbReference type="NCBI Taxonomy" id="642492"/>
    <lineage>
        <taxon>Bacteria</taxon>
        <taxon>Bacillati</taxon>
        <taxon>Bacillota</taxon>
        <taxon>Clostridia</taxon>
        <taxon>Lachnospirales</taxon>
        <taxon>Cellulosilyticaceae</taxon>
        <taxon>Cellulosilyticum</taxon>
    </lineage>
</organism>
<dbReference type="InterPro" id="IPR021729">
    <property type="entry name" value="DUF3298"/>
</dbReference>
<dbReference type="InterPro" id="IPR037126">
    <property type="entry name" value="PdaC/RsiV-like_sf"/>
</dbReference>